<gene>
    <name evidence="1" type="ORF">CCAP1982_LOCUS897</name>
</gene>
<organism evidence="1 2">
    <name type="scientific">Ceratitis capitata</name>
    <name type="common">Mediterranean fruit fly</name>
    <name type="synonym">Tephritis capitata</name>
    <dbReference type="NCBI Taxonomy" id="7213"/>
    <lineage>
        <taxon>Eukaryota</taxon>
        <taxon>Metazoa</taxon>
        <taxon>Ecdysozoa</taxon>
        <taxon>Arthropoda</taxon>
        <taxon>Hexapoda</taxon>
        <taxon>Insecta</taxon>
        <taxon>Pterygota</taxon>
        <taxon>Neoptera</taxon>
        <taxon>Endopterygota</taxon>
        <taxon>Diptera</taxon>
        <taxon>Brachycera</taxon>
        <taxon>Muscomorpha</taxon>
        <taxon>Tephritoidea</taxon>
        <taxon>Tephritidae</taxon>
        <taxon>Ceratitis</taxon>
        <taxon>Ceratitis</taxon>
    </lineage>
</organism>
<comment type="caution">
    <text evidence="1">The sequence shown here is derived from an EMBL/GenBank/DDBJ whole genome shotgun (WGS) entry which is preliminary data.</text>
</comment>
<keyword evidence="2" id="KW-1185">Reference proteome</keyword>
<reference evidence="1" key="1">
    <citation type="submission" date="2020-11" db="EMBL/GenBank/DDBJ databases">
        <authorList>
            <person name="Whitehead M."/>
        </authorList>
    </citation>
    <scope>NUCLEOTIDE SEQUENCE</scope>
    <source>
        <strain evidence="1">EGII</strain>
    </source>
</reference>
<protein>
    <submittedName>
        <fullName evidence="1">(Mediterranean fruit fly) hypothetical protein</fullName>
    </submittedName>
</protein>
<dbReference type="Proteomes" id="UP000606786">
    <property type="component" value="Unassembled WGS sequence"/>
</dbReference>
<dbReference type="EMBL" id="CAJHJT010000001">
    <property type="protein sequence ID" value="CAD6992011.1"/>
    <property type="molecule type" value="Genomic_DNA"/>
</dbReference>
<proteinExistence type="predicted"/>
<evidence type="ECO:0000313" key="2">
    <source>
        <dbReference type="Proteomes" id="UP000606786"/>
    </source>
</evidence>
<dbReference type="AlphaFoldDB" id="A0A811U0F8"/>
<accession>A0A811U0F8</accession>
<name>A0A811U0F8_CERCA</name>
<sequence>MQQSNVNNAHWQQQVQRRHPIQQLRPNAHQCMSACASMSISPPEYCTAISYIRLISEDALQLEH</sequence>
<evidence type="ECO:0000313" key="1">
    <source>
        <dbReference type="EMBL" id="CAD6992011.1"/>
    </source>
</evidence>